<dbReference type="AlphaFoldDB" id="A0A0D2GCL1"/>
<keyword evidence="7" id="KW-0503">Monooxygenase</keyword>
<sequence length="553" mass="62870">MANGETNGVHSESNGVVNGEVQHCDVVIVGAGFSGMYGLHRLRKLGYKVKAFEMGGDFGGVWYWNRYPGARVDSEWPYYQLSLPEVWKDWNFTERFPSHTEIRNYFAHVDKVLDIRKDVVFNARVNSCTWDDKEHRWTVKTEAGHTTVCKYLFLCTGLLHRRHYPEFPGFDQYEGEVHHSGFWPEDLDVTGKRVVVVGAGATSIQIVQELTKKASHLSMLMRRPSLCLPIRNRPISEAEQDGMKPYYDVLFKAGRKSAGGLPRGPPDASIFDVSDAEREQYYEELWKCGSFSFGASNYKEIYFDQKANRIAYDFWAKKTRARMSNPVKRDLMAPLEPPYPILTKRCPLEIDYYEMLDQDHVDIVDLNTNPIKTFTPTGIAFADGTEKDFDIVILATGFESFTGSVSNMGLCDKHGVDIKNIWSKDGINTYLGMMVRGFPNCFMVYSPQAPTALSNGPTILECQVDWVVDAIDKLEKEGIETIEPTQEAQDAWGQMIHDMSMKTLFPLTNSWWTGGNIPGKKIQMLTYTNGIAQYEPQCRETLDGWKGFEIVKA</sequence>
<dbReference type="InterPro" id="IPR036188">
    <property type="entry name" value="FAD/NAD-bd_sf"/>
</dbReference>
<dbReference type="Proteomes" id="UP000053029">
    <property type="component" value="Unassembled WGS sequence"/>
</dbReference>
<name>A0A0D2GCL1_9EURO</name>
<dbReference type="GO" id="GO:0050661">
    <property type="term" value="F:NADP binding"/>
    <property type="evidence" value="ECO:0007669"/>
    <property type="project" value="InterPro"/>
</dbReference>
<evidence type="ECO:0000256" key="6">
    <source>
        <dbReference type="ARBA" id="ARBA00023002"/>
    </source>
</evidence>
<keyword evidence="5" id="KW-0521">NADP</keyword>
<dbReference type="EMBL" id="KN846975">
    <property type="protein sequence ID" value="KIW76445.1"/>
    <property type="molecule type" value="Genomic_DNA"/>
</dbReference>
<dbReference type="SUPFAM" id="SSF51905">
    <property type="entry name" value="FAD/NAD(P)-binding domain"/>
    <property type="match status" value="2"/>
</dbReference>
<dbReference type="PRINTS" id="PR00411">
    <property type="entry name" value="PNDRDTASEI"/>
</dbReference>
<dbReference type="VEuPathDB" id="FungiDB:Z517_11191"/>
<dbReference type="InterPro" id="IPR050775">
    <property type="entry name" value="FAD-binding_Monooxygenases"/>
</dbReference>
<dbReference type="GO" id="GO:0050660">
    <property type="term" value="F:flavin adenine dinucleotide binding"/>
    <property type="evidence" value="ECO:0007669"/>
    <property type="project" value="InterPro"/>
</dbReference>
<evidence type="ECO:0000256" key="4">
    <source>
        <dbReference type="ARBA" id="ARBA00022827"/>
    </source>
</evidence>
<keyword evidence="9" id="KW-1185">Reference proteome</keyword>
<dbReference type="OrthoDB" id="66881at2759"/>
<keyword evidence="6" id="KW-0560">Oxidoreductase</keyword>
<evidence type="ECO:0000256" key="3">
    <source>
        <dbReference type="ARBA" id="ARBA00022630"/>
    </source>
</evidence>
<comment type="similarity">
    <text evidence="2">Belongs to the FAD-binding monooxygenase family.</text>
</comment>
<evidence type="ECO:0008006" key="10">
    <source>
        <dbReference type="Google" id="ProtNLM"/>
    </source>
</evidence>
<dbReference type="PANTHER" id="PTHR43098">
    <property type="entry name" value="L-ORNITHINE N(5)-MONOOXYGENASE-RELATED"/>
    <property type="match status" value="1"/>
</dbReference>
<dbReference type="GeneID" id="25310681"/>
<evidence type="ECO:0000313" key="9">
    <source>
        <dbReference type="Proteomes" id="UP000053029"/>
    </source>
</evidence>
<evidence type="ECO:0000256" key="1">
    <source>
        <dbReference type="ARBA" id="ARBA00001974"/>
    </source>
</evidence>
<organism evidence="8 9">
    <name type="scientific">Fonsecaea pedrosoi CBS 271.37</name>
    <dbReference type="NCBI Taxonomy" id="1442368"/>
    <lineage>
        <taxon>Eukaryota</taxon>
        <taxon>Fungi</taxon>
        <taxon>Dikarya</taxon>
        <taxon>Ascomycota</taxon>
        <taxon>Pezizomycotina</taxon>
        <taxon>Eurotiomycetes</taxon>
        <taxon>Chaetothyriomycetidae</taxon>
        <taxon>Chaetothyriales</taxon>
        <taxon>Herpotrichiellaceae</taxon>
        <taxon>Fonsecaea</taxon>
    </lineage>
</organism>
<reference evidence="8 9" key="1">
    <citation type="submission" date="2015-01" db="EMBL/GenBank/DDBJ databases">
        <title>The Genome Sequence of Fonsecaea pedrosoi CBS 271.37.</title>
        <authorList>
            <consortium name="The Broad Institute Genomics Platform"/>
            <person name="Cuomo C."/>
            <person name="de Hoog S."/>
            <person name="Gorbushina A."/>
            <person name="Stielow B."/>
            <person name="Teixiera M."/>
            <person name="Abouelleil A."/>
            <person name="Chapman S.B."/>
            <person name="Priest M."/>
            <person name="Young S.K."/>
            <person name="Wortman J."/>
            <person name="Nusbaum C."/>
            <person name="Birren B."/>
        </authorList>
    </citation>
    <scope>NUCLEOTIDE SEQUENCE [LARGE SCALE GENOMIC DNA]</scope>
    <source>
        <strain evidence="8 9">CBS 271.37</strain>
    </source>
</reference>
<evidence type="ECO:0000256" key="2">
    <source>
        <dbReference type="ARBA" id="ARBA00010139"/>
    </source>
</evidence>
<keyword evidence="4" id="KW-0274">FAD</keyword>
<dbReference type="InterPro" id="IPR020946">
    <property type="entry name" value="Flavin_mOase-like"/>
</dbReference>
<proteinExistence type="inferred from homology"/>
<protein>
    <recommendedName>
        <fullName evidence="10">FAD/NAD(P)-binding domain-containing protein</fullName>
    </recommendedName>
</protein>
<keyword evidence="3" id="KW-0285">Flavoprotein</keyword>
<evidence type="ECO:0000313" key="8">
    <source>
        <dbReference type="EMBL" id="KIW76445.1"/>
    </source>
</evidence>
<evidence type="ECO:0000256" key="7">
    <source>
        <dbReference type="ARBA" id="ARBA00023033"/>
    </source>
</evidence>
<dbReference type="Pfam" id="PF00743">
    <property type="entry name" value="FMO-like"/>
    <property type="match status" value="1"/>
</dbReference>
<gene>
    <name evidence="8" type="ORF">Z517_11191</name>
</gene>
<dbReference type="Gene3D" id="3.50.50.60">
    <property type="entry name" value="FAD/NAD(P)-binding domain"/>
    <property type="match status" value="2"/>
</dbReference>
<dbReference type="PANTHER" id="PTHR43098:SF3">
    <property type="entry name" value="L-ORNITHINE N(5)-MONOOXYGENASE-RELATED"/>
    <property type="match status" value="1"/>
</dbReference>
<accession>A0A0D2GCL1</accession>
<evidence type="ECO:0000256" key="5">
    <source>
        <dbReference type="ARBA" id="ARBA00022857"/>
    </source>
</evidence>
<dbReference type="RefSeq" id="XP_013280253.1">
    <property type="nucleotide sequence ID" value="XM_013424799.1"/>
</dbReference>
<dbReference type="GO" id="GO:0004499">
    <property type="term" value="F:N,N-dimethylaniline monooxygenase activity"/>
    <property type="evidence" value="ECO:0007669"/>
    <property type="project" value="InterPro"/>
</dbReference>
<dbReference type="HOGENOM" id="CLU_006937_8_0_1"/>
<comment type="cofactor">
    <cofactor evidence="1">
        <name>FAD</name>
        <dbReference type="ChEBI" id="CHEBI:57692"/>
    </cofactor>
</comment>